<evidence type="ECO:0000256" key="3">
    <source>
        <dbReference type="ARBA" id="ARBA00023136"/>
    </source>
</evidence>
<dbReference type="InterPro" id="IPR001460">
    <property type="entry name" value="PCN-bd_Tpept"/>
</dbReference>
<dbReference type="PANTHER" id="PTHR30627">
    <property type="entry name" value="PEPTIDOGLYCAN D,D-TRANSPEPTIDASE"/>
    <property type="match status" value="1"/>
</dbReference>
<dbReference type="PROSITE" id="PS51178">
    <property type="entry name" value="PASTA"/>
    <property type="match status" value="1"/>
</dbReference>
<dbReference type="InterPro" id="IPR050515">
    <property type="entry name" value="Beta-lactam/transpept"/>
</dbReference>
<feature type="compositionally biased region" description="Polar residues" evidence="4">
    <location>
        <begin position="764"/>
        <end position="778"/>
    </location>
</feature>
<accession>A0AA96LTY1</accession>
<dbReference type="RefSeq" id="WP_314804339.1">
    <property type="nucleotide sequence ID" value="NZ_CP130319.1"/>
</dbReference>
<dbReference type="Pfam" id="PF03793">
    <property type="entry name" value="PASTA"/>
    <property type="match status" value="1"/>
</dbReference>
<proteinExistence type="inferred from homology"/>
<dbReference type="SMART" id="SM00740">
    <property type="entry name" value="PASTA"/>
    <property type="match status" value="2"/>
</dbReference>
<organism evidence="6 7">
    <name type="scientific">Paenibacillus roseopurpureus</name>
    <dbReference type="NCBI Taxonomy" id="2918901"/>
    <lineage>
        <taxon>Bacteria</taxon>
        <taxon>Bacillati</taxon>
        <taxon>Bacillota</taxon>
        <taxon>Bacilli</taxon>
        <taxon>Bacillales</taxon>
        <taxon>Paenibacillaceae</taxon>
        <taxon>Paenibacillus</taxon>
    </lineage>
</organism>
<dbReference type="KEGG" id="proo:MJB10_10185"/>
<dbReference type="GO" id="GO:0071555">
    <property type="term" value="P:cell wall organization"/>
    <property type="evidence" value="ECO:0007669"/>
    <property type="project" value="TreeGrafter"/>
</dbReference>
<dbReference type="InterPro" id="IPR005543">
    <property type="entry name" value="PASTA_dom"/>
</dbReference>
<evidence type="ECO:0000259" key="5">
    <source>
        <dbReference type="PROSITE" id="PS51178"/>
    </source>
</evidence>
<dbReference type="Gene3D" id="3.30.450.330">
    <property type="match status" value="1"/>
</dbReference>
<dbReference type="SUPFAM" id="SSF56519">
    <property type="entry name" value="Penicillin binding protein dimerisation domain"/>
    <property type="match status" value="1"/>
</dbReference>
<evidence type="ECO:0000256" key="2">
    <source>
        <dbReference type="ARBA" id="ARBA00007171"/>
    </source>
</evidence>
<gene>
    <name evidence="6" type="ORF">MJB10_10185</name>
</gene>
<dbReference type="EMBL" id="CP130319">
    <property type="protein sequence ID" value="WNR46436.1"/>
    <property type="molecule type" value="Genomic_DNA"/>
</dbReference>
<dbReference type="SUPFAM" id="SSF56601">
    <property type="entry name" value="beta-lactamase/transpeptidase-like"/>
    <property type="match status" value="1"/>
</dbReference>
<keyword evidence="3" id="KW-0472">Membrane</keyword>
<feature type="compositionally biased region" description="Low complexity" evidence="4">
    <location>
        <begin position="730"/>
        <end position="751"/>
    </location>
</feature>
<dbReference type="PANTHER" id="PTHR30627:SF26">
    <property type="entry name" value="PENICILLIN-BINDING PROTEIN 2B"/>
    <property type="match status" value="1"/>
</dbReference>
<evidence type="ECO:0000313" key="6">
    <source>
        <dbReference type="EMBL" id="WNR46436.1"/>
    </source>
</evidence>
<comment type="subcellular location">
    <subcellularLocation>
        <location evidence="1">Membrane</location>
    </subcellularLocation>
</comment>
<dbReference type="InterPro" id="IPR012338">
    <property type="entry name" value="Beta-lactam/transpept-like"/>
</dbReference>
<dbReference type="GO" id="GO:0005886">
    <property type="term" value="C:plasma membrane"/>
    <property type="evidence" value="ECO:0007669"/>
    <property type="project" value="TreeGrafter"/>
</dbReference>
<dbReference type="Pfam" id="PF03717">
    <property type="entry name" value="PBP_dimer"/>
    <property type="match status" value="1"/>
</dbReference>
<dbReference type="Pfam" id="PF00905">
    <property type="entry name" value="Transpeptidase"/>
    <property type="match status" value="1"/>
</dbReference>
<feature type="region of interest" description="Disordered" evidence="4">
    <location>
        <begin position="723"/>
        <end position="778"/>
    </location>
</feature>
<dbReference type="GO" id="GO:0008658">
    <property type="term" value="F:penicillin binding"/>
    <property type="evidence" value="ECO:0007669"/>
    <property type="project" value="InterPro"/>
</dbReference>
<dbReference type="CDD" id="cd06576">
    <property type="entry name" value="PASTA_Pbp2x-like_1"/>
    <property type="match status" value="1"/>
</dbReference>
<keyword evidence="7" id="KW-1185">Reference proteome</keyword>
<dbReference type="SUPFAM" id="SSF54184">
    <property type="entry name" value="Penicillin-binding protein 2x (pbp-2x), c-terminal domain"/>
    <property type="match status" value="2"/>
</dbReference>
<sequence length="778" mass="84669">MTKKIKLRSLLIGGFFTLLFVVLMVKVYWIQVVEASWLLEKAEKRWETDKVLMPVRGSILDRNDKVLAVEATAYTIALNPKVIDTYHIAEDVTQGLADILKESEASRAELVNKIRDRATKKNQDGTDFAANVEVRNEGWKIEKQKADKVRELISSIQTKLKLGTKANIGISILEDKKRYYPGETLASHILGYTNKEGEAALGMELKLNDILKGVPGMLSYEKDGKGVELPDAKVNFKPAEDGSNVRLTIDKNIQFYLESALAKVNEKWHPKSLTAIAVDPQTMEILGMANTPTFNPNSYWTIKDQSDFRNGAIASRYEPGSTFKLVTLAGAVEEGLFNPNETYQSGAIQVSDRTLHDHNIVGWGKITFLEGLKRSSNVAFVKLGIEKLTQPKLRDYITKFGFDQKTNIDMPGEVSGLIDMKYPSEFATATYGQGKVVVTAIQQTAAYAAMANGGKLMWPHIVKDILDPKTGKAITSFEPQVIRQVVSPQTATQVSNYLEQVVSDQAIGTGKLAFMEDYRVAGKTGTANIVLPGGGGYSPDTWVISFIGYAPVENPKILVTLIADQPDLGGNYHLGGQVLAPAFKEIVGESLQYMGVASSKKPKTVTKEANKLNVPNLLDVPVDSAKATAKDNGLSLEVFGKGSSVVDQFPKAGTQILSTQRIYAALQPVDEMQLPSLVGKSLRDAVEACSFFKWDCQTTGEGYVSEQSAATDGRSVTLQLKPLSDQSEDSSAASPTPGATATPASKSTATPKPTPKPTPKSSPNSQSDQQRTTANSAR</sequence>
<name>A0AA96LTY1_9BACL</name>
<comment type="similarity">
    <text evidence="2">Belongs to the transpeptidase family.</text>
</comment>
<dbReference type="InterPro" id="IPR036138">
    <property type="entry name" value="PBP_dimer_sf"/>
</dbReference>
<reference evidence="6" key="1">
    <citation type="submission" date="2022-02" db="EMBL/GenBank/DDBJ databases">
        <title>Paenibacillus sp. MBLB1832 Whole Genome Shotgun Sequencing.</title>
        <authorList>
            <person name="Hwang C.Y."/>
            <person name="Cho E.-S."/>
            <person name="Seo M.-J."/>
        </authorList>
    </citation>
    <scope>NUCLEOTIDE SEQUENCE</scope>
    <source>
        <strain evidence="6">MBLB1832</strain>
    </source>
</reference>
<feature type="domain" description="PASTA" evidence="5">
    <location>
        <begin position="608"/>
        <end position="668"/>
    </location>
</feature>
<dbReference type="Gene3D" id="3.90.1310.10">
    <property type="entry name" value="Penicillin-binding protein 2a (Domain 2)"/>
    <property type="match status" value="1"/>
</dbReference>
<dbReference type="Proteomes" id="UP001304650">
    <property type="component" value="Chromosome"/>
</dbReference>
<evidence type="ECO:0000256" key="1">
    <source>
        <dbReference type="ARBA" id="ARBA00004370"/>
    </source>
</evidence>
<dbReference type="AlphaFoldDB" id="A0AA96LTY1"/>
<evidence type="ECO:0000313" key="7">
    <source>
        <dbReference type="Proteomes" id="UP001304650"/>
    </source>
</evidence>
<dbReference type="InterPro" id="IPR005311">
    <property type="entry name" value="PBP_dimer"/>
</dbReference>
<protein>
    <submittedName>
        <fullName evidence="6">Penicillin-binding transpeptidase domain-containing protein</fullName>
    </submittedName>
</protein>
<dbReference type="Gene3D" id="3.40.710.10">
    <property type="entry name" value="DD-peptidase/beta-lactamase superfamily"/>
    <property type="match status" value="1"/>
</dbReference>
<evidence type="ECO:0000256" key="4">
    <source>
        <dbReference type="SAM" id="MobiDB-lite"/>
    </source>
</evidence>